<feature type="non-terminal residue" evidence="2">
    <location>
        <position position="81"/>
    </location>
</feature>
<accession>A0A1Y3BK82</accession>
<proteinExistence type="predicted"/>
<evidence type="ECO:0000313" key="2">
    <source>
        <dbReference type="EMBL" id="OTF80414.1"/>
    </source>
</evidence>
<comment type="caution">
    <text evidence="2">The sequence shown here is derived from an EMBL/GenBank/DDBJ whole genome shotgun (WGS) entry which is preliminary data.</text>
</comment>
<dbReference type="AlphaFoldDB" id="A0A1Y3BK82"/>
<organism evidence="2 3">
    <name type="scientific">Euroglyphus maynei</name>
    <name type="common">Mayne's house dust mite</name>
    <dbReference type="NCBI Taxonomy" id="6958"/>
    <lineage>
        <taxon>Eukaryota</taxon>
        <taxon>Metazoa</taxon>
        <taxon>Ecdysozoa</taxon>
        <taxon>Arthropoda</taxon>
        <taxon>Chelicerata</taxon>
        <taxon>Arachnida</taxon>
        <taxon>Acari</taxon>
        <taxon>Acariformes</taxon>
        <taxon>Sarcoptiformes</taxon>
        <taxon>Astigmata</taxon>
        <taxon>Psoroptidia</taxon>
        <taxon>Analgoidea</taxon>
        <taxon>Pyroglyphidae</taxon>
        <taxon>Pyroglyphinae</taxon>
        <taxon>Euroglyphus</taxon>
    </lineage>
</organism>
<dbReference type="Proteomes" id="UP000194236">
    <property type="component" value="Unassembled WGS sequence"/>
</dbReference>
<evidence type="ECO:0000256" key="1">
    <source>
        <dbReference type="SAM" id="MobiDB-lite"/>
    </source>
</evidence>
<gene>
    <name evidence="2" type="ORF">BLA29_015079</name>
</gene>
<name>A0A1Y3BK82_EURMA</name>
<keyword evidence="3" id="KW-1185">Reference proteome</keyword>
<evidence type="ECO:0000313" key="3">
    <source>
        <dbReference type="Proteomes" id="UP000194236"/>
    </source>
</evidence>
<sequence length="81" mass="9363">MPLSLNDLIYMEHNYCRRIVMERPELSPLTAGGGKRKRQPKTATAEPKRKRKKKDEIITDENITPSVLAVASEWRKAKRKS</sequence>
<dbReference type="EMBL" id="MUJZ01018310">
    <property type="protein sequence ID" value="OTF80414.1"/>
    <property type="molecule type" value="Genomic_DNA"/>
</dbReference>
<feature type="region of interest" description="Disordered" evidence="1">
    <location>
        <begin position="24"/>
        <end position="59"/>
    </location>
</feature>
<reference evidence="2 3" key="1">
    <citation type="submission" date="2017-03" db="EMBL/GenBank/DDBJ databases">
        <title>Genome Survey of Euroglyphus maynei.</title>
        <authorList>
            <person name="Arlian L.G."/>
            <person name="Morgan M.S."/>
            <person name="Rider S.D."/>
        </authorList>
    </citation>
    <scope>NUCLEOTIDE SEQUENCE [LARGE SCALE GENOMIC DNA]</scope>
    <source>
        <strain evidence="2">Arlian Lab</strain>
        <tissue evidence="2">Whole body</tissue>
    </source>
</reference>
<protein>
    <submittedName>
        <fullName evidence="2">Uncharacterized protein</fullName>
    </submittedName>
</protein>